<keyword evidence="2" id="KW-0288">FMN</keyword>
<evidence type="ECO:0000256" key="3">
    <source>
        <dbReference type="ARBA" id="ARBA00023002"/>
    </source>
</evidence>
<gene>
    <name evidence="6" type="ORF">SAMN05421874_10372</name>
</gene>
<keyword evidence="3" id="KW-0560">Oxidoreductase</keyword>
<evidence type="ECO:0000256" key="2">
    <source>
        <dbReference type="ARBA" id="ARBA00022643"/>
    </source>
</evidence>
<dbReference type="Proteomes" id="UP000198683">
    <property type="component" value="Unassembled WGS sequence"/>
</dbReference>
<dbReference type="RefSeq" id="WP_090760982.1">
    <property type="nucleotide sequence ID" value="NZ_FNFB01000003.1"/>
</dbReference>
<dbReference type="Gene3D" id="3.20.20.30">
    <property type="entry name" value="Luciferase-like domain"/>
    <property type="match status" value="1"/>
</dbReference>
<dbReference type="OrthoDB" id="3206024at2"/>
<keyword evidence="7" id="KW-1185">Reference proteome</keyword>
<dbReference type="SUPFAM" id="SSF51679">
    <property type="entry name" value="Bacterial luciferase-like"/>
    <property type="match status" value="1"/>
</dbReference>
<dbReference type="GO" id="GO:0046306">
    <property type="term" value="P:alkanesulfonate catabolic process"/>
    <property type="evidence" value="ECO:0007669"/>
    <property type="project" value="TreeGrafter"/>
</dbReference>
<name>A0A1G8WA68_9ACTN</name>
<dbReference type="STRING" id="683260.SAMN05421874_10372"/>
<accession>A0A1G8WA68</accession>
<reference evidence="6 7" key="1">
    <citation type="submission" date="2016-10" db="EMBL/GenBank/DDBJ databases">
        <authorList>
            <person name="de Groot N.N."/>
        </authorList>
    </citation>
    <scope>NUCLEOTIDE SEQUENCE [LARGE SCALE GENOMIC DNA]</scope>
    <source>
        <strain evidence="6 7">CGMCC 4.5681</strain>
    </source>
</reference>
<dbReference type="InterPro" id="IPR019921">
    <property type="entry name" value="Lucif-like_OxRdtase_Rv2161c"/>
</dbReference>
<evidence type="ECO:0000256" key="1">
    <source>
        <dbReference type="ARBA" id="ARBA00022630"/>
    </source>
</evidence>
<feature type="domain" description="Luciferase-like" evidence="5">
    <location>
        <begin position="14"/>
        <end position="239"/>
    </location>
</feature>
<dbReference type="InterPro" id="IPR050172">
    <property type="entry name" value="SsuD_RutA_monooxygenase"/>
</dbReference>
<dbReference type="AlphaFoldDB" id="A0A1G8WA68"/>
<dbReference type="GO" id="GO:0008726">
    <property type="term" value="F:alkanesulfonate monooxygenase activity"/>
    <property type="evidence" value="ECO:0007669"/>
    <property type="project" value="TreeGrafter"/>
</dbReference>
<organism evidence="6 7">
    <name type="scientific">Nonomuraea maritima</name>
    <dbReference type="NCBI Taxonomy" id="683260"/>
    <lineage>
        <taxon>Bacteria</taxon>
        <taxon>Bacillati</taxon>
        <taxon>Actinomycetota</taxon>
        <taxon>Actinomycetes</taxon>
        <taxon>Streptosporangiales</taxon>
        <taxon>Streptosporangiaceae</taxon>
        <taxon>Nonomuraea</taxon>
    </lineage>
</organism>
<evidence type="ECO:0000259" key="5">
    <source>
        <dbReference type="Pfam" id="PF00296"/>
    </source>
</evidence>
<proteinExistence type="predicted"/>
<dbReference type="EMBL" id="FNFB01000003">
    <property type="protein sequence ID" value="SDJ75083.1"/>
    <property type="molecule type" value="Genomic_DNA"/>
</dbReference>
<dbReference type="InterPro" id="IPR036661">
    <property type="entry name" value="Luciferase-like_sf"/>
</dbReference>
<dbReference type="InterPro" id="IPR011251">
    <property type="entry name" value="Luciferase-like_dom"/>
</dbReference>
<keyword evidence="4" id="KW-0503">Monooxygenase</keyword>
<sequence>MRVGFAVPQSGPWATPENMRRVAVRAEELGYDALWTFQRLMYPVGHSMGPTYRAVHDPLITLAHLSAVTSRIELGVAVINAYVQPVVLAKQLATLQTVSGGRVLAGVGLGWVPEEFEATGVDMARRGRRGEEYVELLREVWTDEVVEHSGDFYRVPASYVDPKPVPGPPRVLLGGTAEVALRRAARLADGWVSSSREDLSAIAGRIQMIKDELVARGRDPEAFRFVCRGVTQVRAADEDRPLTGTYEKIRNDVAELAAQGVTDVFHDLNFDRDIPVSDPQEAMRRAEEALEALAP</sequence>
<evidence type="ECO:0000256" key="4">
    <source>
        <dbReference type="ARBA" id="ARBA00023033"/>
    </source>
</evidence>
<dbReference type="PANTHER" id="PTHR42847">
    <property type="entry name" value="ALKANESULFONATE MONOOXYGENASE"/>
    <property type="match status" value="1"/>
</dbReference>
<protein>
    <submittedName>
        <fullName evidence="6">Probable F420-dependent oxidoreductase, Rv2161c family</fullName>
    </submittedName>
</protein>
<dbReference type="PANTHER" id="PTHR42847:SF4">
    <property type="entry name" value="ALKANESULFONATE MONOOXYGENASE-RELATED"/>
    <property type="match status" value="1"/>
</dbReference>
<dbReference type="NCBIfam" id="TIGR03619">
    <property type="entry name" value="F420_Rv2161c"/>
    <property type="match status" value="1"/>
</dbReference>
<keyword evidence="1" id="KW-0285">Flavoprotein</keyword>
<dbReference type="Pfam" id="PF00296">
    <property type="entry name" value="Bac_luciferase"/>
    <property type="match status" value="1"/>
</dbReference>
<evidence type="ECO:0000313" key="6">
    <source>
        <dbReference type="EMBL" id="SDJ75083.1"/>
    </source>
</evidence>
<evidence type="ECO:0000313" key="7">
    <source>
        <dbReference type="Proteomes" id="UP000198683"/>
    </source>
</evidence>